<accession>A0AAN8TMQ3</accession>
<comment type="caution">
    <text evidence="1">The sequence shown here is derived from an EMBL/GenBank/DDBJ whole genome shotgun (WGS) entry which is preliminary data.</text>
</comment>
<dbReference type="EMBL" id="JBANQN010000006">
    <property type="protein sequence ID" value="KAK6788087.1"/>
    <property type="molecule type" value="Genomic_DNA"/>
</dbReference>
<dbReference type="AlphaFoldDB" id="A0AAN8TMQ3"/>
<evidence type="ECO:0000313" key="2">
    <source>
        <dbReference type="Proteomes" id="UP001371456"/>
    </source>
</evidence>
<proteinExistence type="predicted"/>
<evidence type="ECO:0000313" key="1">
    <source>
        <dbReference type="EMBL" id="KAK6788087.1"/>
    </source>
</evidence>
<sequence>MALFCKLWWNFRVKKSIWSEYMMNKYCKRTHPNVVMWKIGGGRSQVWKKIL</sequence>
<gene>
    <name evidence="1" type="ORF">RDI58_016612</name>
</gene>
<name>A0AAN8TMQ3_SOLBU</name>
<protein>
    <submittedName>
        <fullName evidence="1">Uncharacterized protein</fullName>
    </submittedName>
</protein>
<organism evidence="1 2">
    <name type="scientific">Solanum bulbocastanum</name>
    <name type="common">Wild potato</name>
    <dbReference type="NCBI Taxonomy" id="147425"/>
    <lineage>
        <taxon>Eukaryota</taxon>
        <taxon>Viridiplantae</taxon>
        <taxon>Streptophyta</taxon>
        <taxon>Embryophyta</taxon>
        <taxon>Tracheophyta</taxon>
        <taxon>Spermatophyta</taxon>
        <taxon>Magnoliopsida</taxon>
        <taxon>eudicotyledons</taxon>
        <taxon>Gunneridae</taxon>
        <taxon>Pentapetalae</taxon>
        <taxon>asterids</taxon>
        <taxon>lamiids</taxon>
        <taxon>Solanales</taxon>
        <taxon>Solanaceae</taxon>
        <taxon>Solanoideae</taxon>
        <taxon>Solaneae</taxon>
        <taxon>Solanum</taxon>
    </lineage>
</organism>
<reference evidence="1 2" key="1">
    <citation type="submission" date="2024-02" db="EMBL/GenBank/DDBJ databases">
        <title>de novo genome assembly of Solanum bulbocastanum strain 11H21.</title>
        <authorList>
            <person name="Hosaka A.J."/>
        </authorList>
    </citation>
    <scope>NUCLEOTIDE SEQUENCE [LARGE SCALE GENOMIC DNA]</scope>
    <source>
        <tissue evidence="1">Young leaves</tissue>
    </source>
</reference>
<dbReference type="Proteomes" id="UP001371456">
    <property type="component" value="Unassembled WGS sequence"/>
</dbReference>
<keyword evidence="2" id="KW-1185">Reference proteome</keyword>